<evidence type="ECO:0000313" key="2">
    <source>
        <dbReference type="Proteomes" id="UP000689195"/>
    </source>
</evidence>
<keyword evidence="2" id="KW-1185">Reference proteome</keyword>
<dbReference type="AlphaFoldDB" id="A0A8S1UCB6"/>
<proteinExistence type="predicted"/>
<name>A0A8S1UCB6_9CILI</name>
<comment type="caution">
    <text evidence="1">The sequence shown here is derived from an EMBL/GenBank/DDBJ whole genome shotgun (WGS) entry which is preliminary data.</text>
</comment>
<evidence type="ECO:0000313" key="1">
    <source>
        <dbReference type="EMBL" id="CAD8161777.1"/>
    </source>
</evidence>
<sequence length="60" mass="7385">MYSITQFKNFQQLSFYHKQLAVNKNNYQSLSKFHFMQSNQLKRIEHLTISHLFYSIRSLR</sequence>
<accession>A0A8S1UCB6</accession>
<dbReference type="Proteomes" id="UP000689195">
    <property type="component" value="Unassembled WGS sequence"/>
</dbReference>
<gene>
    <name evidence="1" type="ORF">PPENT_87.1.T0370016</name>
</gene>
<dbReference type="EMBL" id="CAJJDO010000037">
    <property type="protein sequence ID" value="CAD8161777.1"/>
    <property type="molecule type" value="Genomic_DNA"/>
</dbReference>
<organism evidence="1 2">
    <name type="scientific">Paramecium pentaurelia</name>
    <dbReference type="NCBI Taxonomy" id="43138"/>
    <lineage>
        <taxon>Eukaryota</taxon>
        <taxon>Sar</taxon>
        <taxon>Alveolata</taxon>
        <taxon>Ciliophora</taxon>
        <taxon>Intramacronucleata</taxon>
        <taxon>Oligohymenophorea</taxon>
        <taxon>Peniculida</taxon>
        <taxon>Parameciidae</taxon>
        <taxon>Paramecium</taxon>
    </lineage>
</organism>
<reference evidence="1" key="1">
    <citation type="submission" date="2021-01" db="EMBL/GenBank/DDBJ databases">
        <authorList>
            <consortium name="Genoscope - CEA"/>
            <person name="William W."/>
        </authorList>
    </citation>
    <scope>NUCLEOTIDE SEQUENCE</scope>
</reference>
<protein>
    <submittedName>
        <fullName evidence="1">Uncharacterized protein</fullName>
    </submittedName>
</protein>